<dbReference type="InterPro" id="IPR008707">
    <property type="entry name" value="B-propeller_PilY1"/>
</dbReference>
<comment type="similarity">
    <text evidence="2">Belongs to the PilY1 family.</text>
</comment>
<dbReference type="Proteomes" id="UP000195667">
    <property type="component" value="Unassembled WGS sequence"/>
</dbReference>
<evidence type="ECO:0000256" key="1">
    <source>
        <dbReference type="ARBA" id="ARBA00004561"/>
    </source>
</evidence>
<dbReference type="SUPFAM" id="SSF50998">
    <property type="entry name" value="Quinoprotein alcohol dehydrogenase-like"/>
    <property type="match status" value="1"/>
</dbReference>
<feature type="domain" description="PilY1 beta-propeller" evidence="7">
    <location>
        <begin position="810"/>
        <end position="1141"/>
    </location>
</feature>
<evidence type="ECO:0000256" key="6">
    <source>
        <dbReference type="ARBA" id="ARBA00023263"/>
    </source>
</evidence>
<keyword evidence="3" id="KW-1029">Fimbrium biogenesis</keyword>
<dbReference type="OrthoDB" id="7156875at2"/>
<keyword evidence="5" id="KW-0106">Calcium</keyword>
<dbReference type="RefSeq" id="WP_087143348.1">
    <property type="nucleotide sequence ID" value="NZ_FUKI01000101.1"/>
</dbReference>
<sequence length="1355" mass="146447">MSRRLARYHVAFNAFKQHTHPIAKNFRPVPSLYLIAVLLPNTSAAALAQSPLFLTLSPDPNVLINFSAQEPMGGAAYSDQPGNPAGCKGRIDNVLGDSAADNVGSCYFPDNDYLGYFDAKKCYDYSTDHFNPGDMAIKHTCSASINGRWSGNFLNWVSMTAIDEFIWAMTGGNRISDTPANTVVQRALSHPSWFPVKVINHRLNVAPASVTPYTNSSLYFDNAPPSTNNTRQGAFVMHVGTGYANASSRTPDKGIFNIHIKLCENPHNKEANCTAYTTNGNRYYKPEGLLQKNASAKRFALNSYPADNTARQQGGVLRANMKYIGPLKPDASGAVITNPNAEFSSDGLLVHNPDGGTDGLNSGIINYLNQFSNSGYPHFSPTVDLFYQGIRYFKNQDPTPETHTGIRRTATDNKTDGFWFYKAHEWQDPIQYACQKNTIIAVNAGYPWQNKSQTSIELSSPVINNTAENANSNGAILTPADSDINVKALTDQVGALENGQRYQPEKSAAYSFDLTNFTTTDSADKAICIRKNIVDTGLGSVINSCTNSAEQSFETHDNPYLLAGLAWYANSQDLRTDLTGAQTINTYVIGNTSPNTGPNNPLWLTAKYGGFIDSNADNNPNTVATTNSEWDNNTDGEPDHYLQLSEPLTLISALNTASTSLAQPAASASAVTSNTAHLTDETQIFQATFNSQDWSGALKAFAVDNSGTLTPTWEAWIPAPNERAIYTYNPTAKAGAHGIVFQWEALSKDTDTPAPVPFSQQHYLNTLNTAVKSHTGALRLNWLRGLTDIEKTNNTDNTRSPVFRKRNRLLGDIVNSEPVFVGTQDYGYGTLASIGGSYNNFRHNIDYSTRRPMLYAGANDGMLHGFDASAVKGGKETFAYVPNALFPELSKLPEANYSHQYYVDGALGVGDVYDGSQWHSLLAGTTGAGARAVFALDITYPDSFSSQQVLWEFSNTDDTDLGYTLAQPSVVRLQDGHWAVLVSNGYDSDNGHAVLFILDALTGAVLQKLDTDAGTTARKNGLSSPVAVDTNNDHGVDSVYAGDLYGNLWKFDLSASAGNWPVPIKPLFVACTAAGTACNSSNRQAITGKPTLGKVGLDQNNTGLMVYFGTGKYIDTSDNSIGTQPQLQTFYGIWDQGTTIADRASLQEQSISYQGFANTRCASGTGACATTQSIRVLSKNTVCYSAASPACTASSVHKNGWALNLVAEPYTLAQGERVISSPLLHKGSIMFSTTIPNPDSCQFGGKAFLMQLDALTGGEFNAAVLDVNNDNTVDAHDKLTIPDDNQHGAKDSLEHFAAGIDLDMGLIKTPLVIEGSDSRVSFKYINNSAAKIIRLSGLAASTNAKGTRKSWRQLQ</sequence>
<dbReference type="EMBL" id="FUKI01000101">
    <property type="protein sequence ID" value="SJM92319.1"/>
    <property type="molecule type" value="Genomic_DNA"/>
</dbReference>
<dbReference type="GO" id="GO:0046872">
    <property type="term" value="F:metal ion binding"/>
    <property type="evidence" value="ECO:0007669"/>
    <property type="project" value="UniProtKB-KW"/>
</dbReference>
<evidence type="ECO:0000313" key="8">
    <source>
        <dbReference type="EMBL" id="SJM92319.1"/>
    </source>
</evidence>
<proteinExistence type="inferred from homology"/>
<comment type="subcellular location">
    <subcellularLocation>
        <location evidence="1">Fimbrium</location>
    </subcellularLocation>
</comment>
<evidence type="ECO:0000256" key="5">
    <source>
        <dbReference type="ARBA" id="ARBA00022837"/>
    </source>
</evidence>
<reference evidence="9" key="1">
    <citation type="submission" date="2017-02" db="EMBL/GenBank/DDBJ databases">
        <authorList>
            <person name="Daims H."/>
        </authorList>
    </citation>
    <scope>NUCLEOTIDE SEQUENCE [LARGE SCALE GENOMIC DNA]</scope>
</reference>
<evidence type="ECO:0000259" key="7">
    <source>
        <dbReference type="Pfam" id="PF05567"/>
    </source>
</evidence>
<evidence type="ECO:0000313" key="9">
    <source>
        <dbReference type="Proteomes" id="UP000195667"/>
    </source>
</evidence>
<organism evidence="8 9">
    <name type="scientific">Crenothrix polyspora</name>
    <dbReference type="NCBI Taxonomy" id="360316"/>
    <lineage>
        <taxon>Bacteria</taxon>
        <taxon>Pseudomonadati</taxon>
        <taxon>Pseudomonadota</taxon>
        <taxon>Gammaproteobacteria</taxon>
        <taxon>Methylococcales</taxon>
        <taxon>Crenotrichaceae</taxon>
        <taxon>Crenothrix</taxon>
    </lineage>
</organism>
<dbReference type="GO" id="GO:0009289">
    <property type="term" value="C:pilus"/>
    <property type="evidence" value="ECO:0007669"/>
    <property type="project" value="UniProtKB-SubCell"/>
</dbReference>
<protein>
    <submittedName>
        <fullName evidence="8">Putative Tfp pilus assembly protein, tip-associated adhesin PilY1</fullName>
    </submittedName>
</protein>
<dbReference type="InterPro" id="IPR011047">
    <property type="entry name" value="Quinoprotein_ADH-like_sf"/>
</dbReference>
<gene>
    <name evidence="8" type="ORF">CRENPOLYSF1_270062</name>
</gene>
<keyword evidence="6" id="KW-0281">Fimbrium</keyword>
<dbReference type="Pfam" id="PF05567">
    <property type="entry name" value="T4P_PilY1"/>
    <property type="match status" value="1"/>
</dbReference>
<evidence type="ECO:0000256" key="4">
    <source>
        <dbReference type="ARBA" id="ARBA00022723"/>
    </source>
</evidence>
<accession>A0A1R4H7Y8</accession>
<evidence type="ECO:0000256" key="2">
    <source>
        <dbReference type="ARBA" id="ARBA00008387"/>
    </source>
</evidence>
<evidence type="ECO:0000256" key="3">
    <source>
        <dbReference type="ARBA" id="ARBA00022558"/>
    </source>
</evidence>
<name>A0A1R4H7Y8_9GAMM</name>
<keyword evidence="9" id="KW-1185">Reference proteome</keyword>
<keyword evidence="4" id="KW-0479">Metal-binding</keyword>